<keyword evidence="2" id="KW-1185">Reference proteome</keyword>
<protein>
    <submittedName>
        <fullName evidence="1">Uncharacterized protein</fullName>
    </submittedName>
</protein>
<dbReference type="Proteomes" id="UP001595699">
    <property type="component" value="Unassembled WGS sequence"/>
</dbReference>
<comment type="caution">
    <text evidence="1">The sequence shown here is derived from an EMBL/GenBank/DDBJ whole genome shotgun (WGS) entry which is preliminary data.</text>
</comment>
<evidence type="ECO:0000313" key="1">
    <source>
        <dbReference type="EMBL" id="MFC3762003.1"/>
    </source>
</evidence>
<organism evidence="1 2">
    <name type="scientific">Tenggerimyces flavus</name>
    <dbReference type="NCBI Taxonomy" id="1708749"/>
    <lineage>
        <taxon>Bacteria</taxon>
        <taxon>Bacillati</taxon>
        <taxon>Actinomycetota</taxon>
        <taxon>Actinomycetes</taxon>
        <taxon>Propionibacteriales</taxon>
        <taxon>Nocardioidaceae</taxon>
        <taxon>Tenggerimyces</taxon>
    </lineage>
</organism>
<evidence type="ECO:0000313" key="2">
    <source>
        <dbReference type="Proteomes" id="UP001595699"/>
    </source>
</evidence>
<dbReference type="EMBL" id="JBHRZH010000012">
    <property type="protein sequence ID" value="MFC3762003.1"/>
    <property type="molecule type" value="Genomic_DNA"/>
</dbReference>
<gene>
    <name evidence="1" type="ORF">ACFOUW_14265</name>
</gene>
<reference evidence="2" key="1">
    <citation type="journal article" date="2019" name="Int. J. Syst. Evol. Microbiol.">
        <title>The Global Catalogue of Microorganisms (GCM) 10K type strain sequencing project: providing services to taxonomists for standard genome sequencing and annotation.</title>
        <authorList>
            <consortium name="The Broad Institute Genomics Platform"/>
            <consortium name="The Broad Institute Genome Sequencing Center for Infectious Disease"/>
            <person name="Wu L."/>
            <person name="Ma J."/>
        </authorList>
    </citation>
    <scope>NUCLEOTIDE SEQUENCE [LARGE SCALE GENOMIC DNA]</scope>
    <source>
        <strain evidence="2">CGMCC 4.7241</strain>
    </source>
</reference>
<proteinExistence type="predicted"/>
<name>A0ABV7YB75_9ACTN</name>
<accession>A0ABV7YB75</accession>
<sequence>MSEIVATVYANHGRWVARCPRPEWLGGPCRNAEHYGVHAVGGRPGGLTDEEFLCSRCGVEARAEWPANAQEIARVLMDRPVPETRNWLPGETVLRLQMENVEHGILPWTLEELRSMPAGLLFRSVEPAPDYELTDAELAARNAESYAAAEIEDR</sequence>
<dbReference type="RefSeq" id="WP_205120551.1">
    <property type="nucleotide sequence ID" value="NZ_JAFBCM010000001.1"/>
</dbReference>